<dbReference type="Proteomes" id="UP000316621">
    <property type="component" value="Chromosome 2"/>
</dbReference>
<protein>
    <recommendedName>
        <fullName evidence="4">Desiccation-related protein PCC13-62</fullName>
    </recommendedName>
</protein>
<feature type="chain" id="PRO_5021450996" description="Desiccation-related protein PCC13-62" evidence="1">
    <location>
        <begin position="30"/>
        <end position="322"/>
    </location>
</feature>
<accession>A0A4Y7IXN7</accession>
<evidence type="ECO:0000313" key="2">
    <source>
        <dbReference type="EMBL" id="RZC52511.1"/>
    </source>
</evidence>
<dbReference type="AlphaFoldDB" id="A0A4Y7IXN7"/>
<keyword evidence="3" id="KW-1185">Reference proteome</keyword>
<proteinExistence type="predicted"/>
<dbReference type="PANTHER" id="PTHR31694">
    <property type="entry name" value="DESICCATION-LIKE PROTEIN"/>
    <property type="match status" value="1"/>
</dbReference>
<reference evidence="2 3" key="1">
    <citation type="journal article" date="2018" name="Science">
        <title>The opium poppy genome and morphinan production.</title>
        <authorList>
            <person name="Guo L."/>
            <person name="Winzer T."/>
            <person name="Yang X."/>
            <person name="Li Y."/>
            <person name="Ning Z."/>
            <person name="He Z."/>
            <person name="Teodor R."/>
            <person name="Lu Y."/>
            <person name="Bowser T.A."/>
            <person name="Graham I.A."/>
            <person name="Ye K."/>
        </authorList>
    </citation>
    <scope>NUCLEOTIDE SEQUENCE [LARGE SCALE GENOMIC DNA]</scope>
    <source>
        <strain evidence="3">cv. HN1</strain>
        <tissue evidence="2">Leaves</tissue>
    </source>
</reference>
<evidence type="ECO:0000313" key="3">
    <source>
        <dbReference type="Proteomes" id="UP000316621"/>
    </source>
</evidence>
<gene>
    <name evidence="2" type="ORF">C5167_020933</name>
</gene>
<feature type="signal peptide" evidence="1">
    <location>
        <begin position="1"/>
        <end position="29"/>
    </location>
</feature>
<dbReference type="Pfam" id="PF13668">
    <property type="entry name" value="Ferritin_2"/>
    <property type="match status" value="1"/>
</dbReference>
<organism evidence="2 3">
    <name type="scientific">Papaver somniferum</name>
    <name type="common">Opium poppy</name>
    <dbReference type="NCBI Taxonomy" id="3469"/>
    <lineage>
        <taxon>Eukaryota</taxon>
        <taxon>Viridiplantae</taxon>
        <taxon>Streptophyta</taxon>
        <taxon>Embryophyta</taxon>
        <taxon>Tracheophyta</taxon>
        <taxon>Spermatophyta</taxon>
        <taxon>Magnoliopsida</taxon>
        <taxon>Ranunculales</taxon>
        <taxon>Papaveraceae</taxon>
        <taxon>Papaveroideae</taxon>
        <taxon>Papaver</taxon>
    </lineage>
</organism>
<keyword evidence="1" id="KW-0732">Signal</keyword>
<sequence>MTTIISNSFLSAFFLLLLSSLNFVPLGVSNPPPTCGPVFPPDAVAVYAEDIHFLQFALNLEYLEADYFLFGALGYGLDQVAQELAMGGPPPKGAKKANLDDLAKRIVEEFGYQEVGHLRVIKSTVGGYPRPLLDLSASNFAAIMDNAFGHHLEPPFDPYANSVNYMLSSYLIPYVGLTGYAGMNPFLNGYKIKRLLGGLLGVESGQDAVIRMYLYERSQELVHTYNYTVAEFTTQISKLRNNLGRCGIKDEGVIVPTNLGAENLTTSNVLSAMSDSKSYGRTPAEILRIVYGTGNEHVPGGFLPNGGDGKIARQLLVPPPYY</sequence>
<evidence type="ECO:0000256" key="1">
    <source>
        <dbReference type="SAM" id="SignalP"/>
    </source>
</evidence>
<dbReference type="EMBL" id="CM010716">
    <property type="protein sequence ID" value="RZC52511.1"/>
    <property type="molecule type" value="Genomic_DNA"/>
</dbReference>
<dbReference type="OMA" id="MDKEWAR"/>
<dbReference type="InterPro" id="IPR052965">
    <property type="entry name" value="Pigment-catalase-like"/>
</dbReference>
<name>A0A4Y7IXN7_PAPSO</name>
<dbReference type="PANTHER" id="PTHR31694:SF26">
    <property type="entry name" value="OS05G0151100 PROTEIN"/>
    <property type="match status" value="1"/>
</dbReference>
<evidence type="ECO:0008006" key="4">
    <source>
        <dbReference type="Google" id="ProtNLM"/>
    </source>
</evidence>
<dbReference type="Gramene" id="RZC52511">
    <property type="protein sequence ID" value="RZC52511"/>
    <property type="gene ID" value="C5167_020933"/>
</dbReference>